<keyword evidence="7 17" id="KW-0228">DNA excision</keyword>
<dbReference type="InterPro" id="IPR003439">
    <property type="entry name" value="ABC_transporter-like_ATP-bd"/>
</dbReference>
<dbReference type="InterPro" id="IPR017871">
    <property type="entry name" value="ABC_transporter-like_CS"/>
</dbReference>
<evidence type="ECO:0000256" key="15">
    <source>
        <dbReference type="ARBA" id="ARBA00039316"/>
    </source>
</evidence>
<keyword evidence="17" id="KW-0742">SOS response</keyword>
<feature type="zinc finger region" description="C4-type" evidence="17">
    <location>
        <begin position="718"/>
        <end position="744"/>
    </location>
</feature>
<dbReference type="EMBL" id="LIZT01000008">
    <property type="protein sequence ID" value="KPJ50991.1"/>
    <property type="molecule type" value="Genomic_DNA"/>
</dbReference>
<feature type="binding site" evidence="17">
    <location>
        <begin position="619"/>
        <end position="626"/>
    </location>
    <ligand>
        <name>ATP</name>
        <dbReference type="ChEBI" id="CHEBI:30616"/>
    </ligand>
</feature>
<keyword evidence="6 17" id="KW-0227">DNA damage</keyword>
<dbReference type="GO" id="GO:0005524">
    <property type="term" value="F:ATP binding"/>
    <property type="evidence" value="ECO:0007669"/>
    <property type="project" value="UniProtKB-UniRule"/>
</dbReference>
<keyword evidence="9 17" id="KW-0862">Zinc</keyword>
<dbReference type="GO" id="GO:0008270">
    <property type="term" value="F:zinc ion binding"/>
    <property type="evidence" value="ECO:0007669"/>
    <property type="project" value="UniProtKB-UniRule"/>
</dbReference>
<evidence type="ECO:0000256" key="7">
    <source>
        <dbReference type="ARBA" id="ARBA00022769"/>
    </source>
</evidence>
<dbReference type="NCBIfam" id="NF001503">
    <property type="entry name" value="PRK00349.1"/>
    <property type="match status" value="1"/>
</dbReference>
<evidence type="ECO:0000256" key="3">
    <source>
        <dbReference type="ARBA" id="ARBA00022723"/>
    </source>
</evidence>
<dbReference type="PROSITE" id="PS50893">
    <property type="entry name" value="ABC_TRANSPORTER_2"/>
    <property type="match status" value="1"/>
</dbReference>
<dbReference type="GO" id="GO:0003677">
    <property type="term" value="F:DNA binding"/>
    <property type="evidence" value="ECO:0007669"/>
    <property type="project" value="UniProtKB-UniRule"/>
</dbReference>
<gene>
    <name evidence="17" type="primary">uvrA</name>
    <name evidence="19" type="ORF">AMJ40_01180</name>
</gene>
<reference evidence="19 20" key="1">
    <citation type="journal article" date="2015" name="Microbiome">
        <title>Genomic resolution of linkages in carbon, nitrogen, and sulfur cycling among widespread estuary sediment bacteria.</title>
        <authorList>
            <person name="Baker B.J."/>
            <person name="Lazar C.S."/>
            <person name="Teske A.P."/>
            <person name="Dick G.J."/>
        </authorList>
    </citation>
    <scope>NUCLEOTIDE SEQUENCE [LARGE SCALE GENOMIC DNA]</scope>
    <source>
        <strain evidence="19">DG_26</strain>
    </source>
</reference>
<feature type="binding site" evidence="17">
    <location>
        <begin position="32"/>
        <end position="39"/>
    </location>
    <ligand>
        <name>ATP</name>
        <dbReference type="ChEBI" id="CHEBI:30616"/>
    </ligand>
</feature>
<dbReference type="InterPro" id="IPR041102">
    <property type="entry name" value="UvrA_inter"/>
</dbReference>
<dbReference type="Pfam" id="PF17755">
    <property type="entry name" value="UvrA_DNA-bind"/>
    <property type="match status" value="1"/>
</dbReference>
<dbReference type="InterPro" id="IPR041552">
    <property type="entry name" value="UvrA_DNA-bd"/>
</dbReference>
<organism evidence="19 20">
    <name type="scientific">candidate division TA06 bacterium DG_26</name>
    <dbReference type="NCBI Taxonomy" id="1703771"/>
    <lineage>
        <taxon>Bacteria</taxon>
        <taxon>Bacteria division TA06</taxon>
    </lineage>
</organism>
<accession>A0A0S7WLU3</accession>
<dbReference type="PANTHER" id="PTHR43152:SF3">
    <property type="entry name" value="UVRABC SYSTEM PROTEIN A"/>
    <property type="match status" value="1"/>
</dbReference>
<dbReference type="PROSITE" id="PS00211">
    <property type="entry name" value="ABC_TRANSPORTER_1"/>
    <property type="match status" value="1"/>
</dbReference>
<dbReference type="GO" id="GO:0005737">
    <property type="term" value="C:cytoplasm"/>
    <property type="evidence" value="ECO:0007669"/>
    <property type="project" value="UniProtKB-SubCell"/>
</dbReference>
<evidence type="ECO:0000256" key="8">
    <source>
        <dbReference type="ARBA" id="ARBA00022771"/>
    </source>
</evidence>
<evidence type="ECO:0000256" key="2">
    <source>
        <dbReference type="ARBA" id="ARBA00022490"/>
    </source>
</evidence>
<evidence type="ECO:0000313" key="20">
    <source>
        <dbReference type="Proteomes" id="UP000051124"/>
    </source>
</evidence>
<dbReference type="GO" id="GO:0009381">
    <property type="term" value="F:excinuclease ABC activity"/>
    <property type="evidence" value="ECO:0007669"/>
    <property type="project" value="UniProtKB-UniRule"/>
</dbReference>
<dbReference type="Gene3D" id="3.30.1490.20">
    <property type="entry name" value="ATP-grasp fold, A domain"/>
    <property type="match status" value="1"/>
</dbReference>
<evidence type="ECO:0000256" key="12">
    <source>
        <dbReference type="ARBA" id="ARBA00023125"/>
    </source>
</evidence>
<dbReference type="GO" id="GO:0009380">
    <property type="term" value="C:excinuclease repair complex"/>
    <property type="evidence" value="ECO:0007669"/>
    <property type="project" value="InterPro"/>
</dbReference>
<dbReference type="Gene3D" id="1.10.8.280">
    <property type="entry name" value="ABC transporter ATPase domain-like"/>
    <property type="match status" value="1"/>
</dbReference>
<dbReference type="AlphaFoldDB" id="A0A0S7WLU3"/>
<keyword evidence="3 17" id="KW-0479">Metal-binding</keyword>
<dbReference type="GO" id="GO:0009432">
    <property type="term" value="P:SOS response"/>
    <property type="evidence" value="ECO:0007669"/>
    <property type="project" value="UniProtKB-UniRule"/>
</dbReference>
<dbReference type="GO" id="GO:0006289">
    <property type="term" value="P:nucleotide-excision repair"/>
    <property type="evidence" value="ECO:0007669"/>
    <property type="project" value="UniProtKB-UniRule"/>
</dbReference>
<dbReference type="Proteomes" id="UP000051124">
    <property type="component" value="Unassembled WGS sequence"/>
</dbReference>
<evidence type="ECO:0000256" key="5">
    <source>
        <dbReference type="ARBA" id="ARBA00022741"/>
    </source>
</evidence>
<keyword evidence="12 17" id="KW-0238">DNA-binding</keyword>
<dbReference type="InterPro" id="IPR013815">
    <property type="entry name" value="ATP_grasp_subdomain_1"/>
</dbReference>
<evidence type="ECO:0000313" key="19">
    <source>
        <dbReference type="EMBL" id="KPJ50991.1"/>
    </source>
</evidence>
<dbReference type="SUPFAM" id="SSF52540">
    <property type="entry name" value="P-loop containing nucleoside triphosphate hydrolases"/>
    <property type="match status" value="2"/>
</dbReference>
<dbReference type="CDD" id="cd03271">
    <property type="entry name" value="ABC_UvrA_II"/>
    <property type="match status" value="1"/>
</dbReference>
<keyword evidence="5 17" id="KW-0547">Nucleotide-binding</keyword>
<evidence type="ECO:0000256" key="6">
    <source>
        <dbReference type="ARBA" id="ARBA00022763"/>
    </source>
</evidence>
<dbReference type="Pfam" id="PF17760">
    <property type="entry name" value="UvrA_inter"/>
    <property type="match status" value="1"/>
</dbReference>
<dbReference type="InterPro" id="IPR027417">
    <property type="entry name" value="P-loop_NTPase"/>
</dbReference>
<dbReference type="FunFam" id="1.20.1580.10:FF:000002">
    <property type="entry name" value="UvrABC system protein A"/>
    <property type="match status" value="1"/>
</dbReference>
<name>A0A0S7WLU3_UNCT6</name>
<evidence type="ECO:0000259" key="18">
    <source>
        <dbReference type="PROSITE" id="PS50893"/>
    </source>
</evidence>
<protein>
    <recommendedName>
        <fullName evidence="15 17">UvrABC system protein A</fullName>
        <shortName evidence="17">UvrA protein</shortName>
    </recommendedName>
    <alternativeName>
        <fullName evidence="16 17">Excinuclease ABC subunit A</fullName>
    </alternativeName>
</protein>
<keyword evidence="2 17" id="KW-0963">Cytoplasm</keyword>
<comment type="similarity">
    <text evidence="14 17">Belongs to the ABC transporter superfamily. UvrA family.</text>
</comment>
<dbReference type="Gene3D" id="1.20.1580.10">
    <property type="entry name" value="ABC transporter ATPase like domain"/>
    <property type="match status" value="2"/>
</dbReference>
<keyword evidence="10 17" id="KW-0067">ATP-binding</keyword>
<dbReference type="InterPro" id="IPR004602">
    <property type="entry name" value="UvrA"/>
</dbReference>
<evidence type="ECO:0000256" key="1">
    <source>
        <dbReference type="ARBA" id="ARBA00004496"/>
    </source>
</evidence>
<comment type="function">
    <text evidence="17">The UvrABC repair system catalyzes the recognition and processing of DNA lesions. UvrA is an ATPase and a DNA-binding protein. A damage recognition complex composed of 2 UvrA and 2 UvrB subunits scans DNA for abnormalities. When the presence of a lesion has been verified by UvrB, the UvrA molecules dissociate.</text>
</comment>
<dbReference type="PATRIC" id="fig|1703771.3.peg.36"/>
<comment type="subunit">
    <text evidence="17">Forms a heterotetramer with UvrB during the search for lesions.</text>
</comment>
<proteinExistence type="inferred from homology"/>
<evidence type="ECO:0000256" key="4">
    <source>
        <dbReference type="ARBA" id="ARBA00022737"/>
    </source>
</evidence>
<dbReference type="Gene3D" id="3.40.50.300">
    <property type="entry name" value="P-loop containing nucleotide triphosphate hydrolases"/>
    <property type="match status" value="2"/>
</dbReference>
<keyword evidence="4 17" id="KW-0677">Repeat</keyword>
<comment type="subcellular location">
    <subcellularLocation>
        <location evidence="1 17">Cytoplasm</location>
    </subcellularLocation>
</comment>
<dbReference type="HAMAP" id="MF_00205">
    <property type="entry name" value="UvrA"/>
    <property type="match status" value="1"/>
</dbReference>
<keyword evidence="13 17" id="KW-0234">DNA repair</keyword>
<evidence type="ECO:0000256" key="9">
    <source>
        <dbReference type="ARBA" id="ARBA00022833"/>
    </source>
</evidence>
<dbReference type="CDD" id="cd03270">
    <property type="entry name" value="ABC_UvrA_I"/>
    <property type="match status" value="1"/>
</dbReference>
<evidence type="ECO:0000256" key="14">
    <source>
        <dbReference type="ARBA" id="ARBA00038000"/>
    </source>
</evidence>
<evidence type="ECO:0000256" key="13">
    <source>
        <dbReference type="ARBA" id="ARBA00023204"/>
    </source>
</evidence>
<sequence length="931" mass="103366">MKKNIFIKGARVHNLKNVDVEIPRNKFCVITGISGSGKSSLAFDTIYAEGQRRYVESLSAYARQFLGTMEKPDVDYIEGLSPAISIQQRTASKNPRSTVATVTEIYDYLRLLFARVGTPHCYRCGKRLEKQTVDQIVDGVLKSPAESRIQILAPVVRGRKGEHRELYQKLKRRGYVRCRVDGELVDLDNPPELDRYKIHTIEAVVDRLIVRPKIRKRLADSVEIALREGEGIVLVGMVNGEDLLFSEKLACTTCGVSYEDISPRMFSFNSPYGACAACSGLGVKMEIDPSLLIVSPELSVLEGAIGAWGEPSAYLLGQLESLARKRRFDLDTPFVELPPEAQDAILYGDDENHFEGAIPNLTRRYRETESDWIRYEIEKYMAIHPCPECGGARLKKESLAVKIADLSIHDFVKKSIVEANGFLDSLKFGKREEVIAERIVKEIKQRLGFLIGVGVDYLTLDRRSDTLAGGEEQRVRLATQIGSGLVGVLYILDEPSVGLHQRDNRRLLSTLHALRDLGNTVLVVEHDKQTILSSDWVIDLGPGAGELGGKVIATGTPEQIARCTDSLTGDYLGGRKRIELPKKRRKSRGDELVIVGARENNLKGIDVHIPLGLFICITGVSGSGKSTIMTDILYRALAEKLYMSRVLPGKHDKITGCQHIDKVINIDQSPIGRTPRSNPATYTGVFTYIRELFSMLPEAKIRGYRPGRFSFNVRGGRCEACQGEGLLKIEMHFLPDLYVKCEVCKGKRYNRESLEIVYKGKTIADVLDMTVDEAMELFKPIPKICRKLRLLTDVGLGYIKLGQPAPTLSGGEAQRVKLAKELSKVATGRTLYMLDEPTTGLHFEDVKLLLQVLNKLVDKGNSVVVIEHHVDVIKSADHIIDLGPGGGDEGGRVVCEGTPEEVARCKSSHTGLFLQKELTRQHQSGRSSAKC</sequence>
<keyword evidence="8 17" id="KW-0863">Zinc-finger</keyword>
<keyword evidence="11 17" id="KW-0267">Excision nuclease</keyword>
<evidence type="ECO:0000256" key="17">
    <source>
        <dbReference type="HAMAP-Rule" id="MF_00205"/>
    </source>
</evidence>
<evidence type="ECO:0000256" key="10">
    <source>
        <dbReference type="ARBA" id="ARBA00022840"/>
    </source>
</evidence>
<evidence type="ECO:0000256" key="16">
    <source>
        <dbReference type="ARBA" id="ARBA00042156"/>
    </source>
</evidence>
<dbReference type="NCBIfam" id="TIGR00630">
    <property type="entry name" value="uvra"/>
    <property type="match status" value="1"/>
</dbReference>
<evidence type="ECO:0000256" key="11">
    <source>
        <dbReference type="ARBA" id="ARBA00022881"/>
    </source>
</evidence>
<dbReference type="PANTHER" id="PTHR43152">
    <property type="entry name" value="UVRABC SYSTEM PROTEIN A"/>
    <property type="match status" value="1"/>
</dbReference>
<comment type="caution">
    <text evidence="19">The sequence shown here is derived from an EMBL/GenBank/DDBJ whole genome shotgun (WGS) entry which is preliminary data.</text>
</comment>
<feature type="zinc finger region" description="C4-type" evidence="17">
    <location>
        <begin position="251"/>
        <end position="278"/>
    </location>
</feature>
<feature type="domain" description="ABC transporter" evidence="18">
    <location>
        <begin position="587"/>
        <end position="909"/>
    </location>
</feature>
<dbReference type="GO" id="GO:0016887">
    <property type="term" value="F:ATP hydrolysis activity"/>
    <property type="evidence" value="ECO:0007669"/>
    <property type="project" value="InterPro"/>
</dbReference>